<dbReference type="InterPro" id="IPR011664">
    <property type="entry name" value="Abi_system_AbiD/AbiF-like"/>
</dbReference>
<organism evidence="2">
    <name type="scientific">Candidatus Kentrum sp. TUN</name>
    <dbReference type="NCBI Taxonomy" id="2126343"/>
    <lineage>
        <taxon>Bacteria</taxon>
        <taxon>Pseudomonadati</taxon>
        <taxon>Pseudomonadota</taxon>
        <taxon>Gammaproteobacteria</taxon>
        <taxon>Candidatus Kentrum</taxon>
    </lineage>
</organism>
<reference evidence="2" key="1">
    <citation type="submission" date="2019-02" db="EMBL/GenBank/DDBJ databases">
        <authorList>
            <person name="Gruber-Vodicka R. H."/>
            <person name="Seah K. B. B."/>
        </authorList>
    </citation>
    <scope>NUCLEOTIDE SEQUENCE</scope>
    <source>
        <strain evidence="2">BECK_BY2</strain>
        <strain evidence="1">BECK_BY3</strain>
    </source>
</reference>
<dbReference type="Pfam" id="PF07751">
    <property type="entry name" value="Abi_2"/>
    <property type="match status" value="1"/>
</dbReference>
<name>A0A451A9A2_9GAMM</name>
<protein>
    <submittedName>
        <fullName evidence="2">Abi-like protein</fullName>
    </submittedName>
</protein>
<accession>A0A451A9A2</accession>
<gene>
    <name evidence="2" type="ORF">BECKTUN1418E_GA0071001_10841</name>
    <name evidence="1" type="ORF">BECKTUN1418F_GA0071002_10861</name>
</gene>
<dbReference type="EMBL" id="CAADFV010000084">
    <property type="protein sequence ID" value="VFK62627.1"/>
    <property type="molecule type" value="Genomic_DNA"/>
</dbReference>
<evidence type="ECO:0000313" key="2">
    <source>
        <dbReference type="EMBL" id="VFK62627.1"/>
    </source>
</evidence>
<dbReference type="AlphaFoldDB" id="A0A451A9A2"/>
<sequence>MKFFTKPPKTFEEQMDLLESRGMIISDRSAAHHHLSHLNYYRLTAYWLPFQENTVTHRFKQETLFDDIINLYMFDKKLRLLLLNAVERIEISVRTQWAYHLCIGKTKILTELMRG</sequence>
<dbReference type="EMBL" id="CAADFY010000086">
    <property type="protein sequence ID" value="VFK56352.1"/>
    <property type="molecule type" value="Genomic_DNA"/>
</dbReference>
<evidence type="ECO:0000313" key="1">
    <source>
        <dbReference type="EMBL" id="VFK56352.1"/>
    </source>
</evidence>
<proteinExistence type="predicted"/>